<name>A0A6J7QV05_9ZZZZ</name>
<feature type="domain" description="Alpha/beta hydrolase fold-3" evidence="2">
    <location>
        <begin position="8"/>
        <end position="93"/>
    </location>
</feature>
<accession>A0A6J7QV05</accession>
<dbReference type="GO" id="GO:0005829">
    <property type="term" value="C:cytosol"/>
    <property type="evidence" value="ECO:0007669"/>
    <property type="project" value="TreeGrafter"/>
</dbReference>
<dbReference type="Pfam" id="PF07859">
    <property type="entry name" value="Abhydrolase_3"/>
    <property type="match status" value="1"/>
</dbReference>
<organism evidence="3">
    <name type="scientific">freshwater metagenome</name>
    <dbReference type="NCBI Taxonomy" id="449393"/>
    <lineage>
        <taxon>unclassified sequences</taxon>
        <taxon>metagenomes</taxon>
        <taxon>ecological metagenomes</taxon>
    </lineage>
</organism>
<dbReference type="AlphaFoldDB" id="A0A6J7QV05"/>
<evidence type="ECO:0000256" key="1">
    <source>
        <dbReference type="SAM" id="MobiDB-lite"/>
    </source>
</evidence>
<dbReference type="InterPro" id="IPR029058">
    <property type="entry name" value="AB_hydrolase_fold"/>
</dbReference>
<evidence type="ECO:0000313" key="3">
    <source>
        <dbReference type="EMBL" id="CAB5020795.1"/>
    </source>
</evidence>
<dbReference type="PANTHER" id="PTHR23025:SF4">
    <property type="entry name" value="ALPHA_BETA HYDROLASE FOLD-3 DOMAIN-CONTAINING PROTEIN"/>
    <property type="match status" value="1"/>
</dbReference>
<dbReference type="GO" id="GO:0019433">
    <property type="term" value="P:triglyceride catabolic process"/>
    <property type="evidence" value="ECO:0007669"/>
    <property type="project" value="TreeGrafter"/>
</dbReference>
<dbReference type="InterPro" id="IPR013094">
    <property type="entry name" value="AB_hydrolase_3"/>
</dbReference>
<dbReference type="EMBL" id="CAFBOZ010000286">
    <property type="protein sequence ID" value="CAB5020795.1"/>
    <property type="molecule type" value="Genomic_DNA"/>
</dbReference>
<dbReference type="SUPFAM" id="SSF53474">
    <property type="entry name" value="alpha/beta-Hydrolases"/>
    <property type="match status" value="1"/>
</dbReference>
<dbReference type="GO" id="GO:0004771">
    <property type="term" value="F:sterol ester esterase activity"/>
    <property type="evidence" value="ECO:0007669"/>
    <property type="project" value="TreeGrafter"/>
</dbReference>
<feature type="region of interest" description="Disordered" evidence="1">
    <location>
        <begin position="125"/>
        <end position="147"/>
    </location>
</feature>
<reference evidence="3" key="1">
    <citation type="submission" date="2020-05" db="EMBL/GenBank/DDBJ databases">
        <authorList>
            <person name="Chiriac C."/>
            <person name="Salcher M."/>
            <person name="Ghai R."/>
            <person name="Kavagutti S V."/>
        </authorList>
    </citation>
    <scope>NUCLEOTIDE SEQUENCE</scope>
</reference>
<sequence length="147" mass="15597">MNRPSKGLFAEGFFLTRVQMDWFWDTYSAGGLRTDPMLSPLCAESLAGLPPTLLTTAAFDPLRDEGEAYADALRAAGVMVAMRRAPGLVHGYASMTGIHRASRDESIAVAGAFGAMLDTLSPLPPQVKVKRPRAGTRATAPTAADST</sequence>
<evidence type="ECO:0000259" key="2">
    <source>
        <dbReference type="Pfam" id="PF07859"/>
    </source>
</evidence>
<dbReference type="Gene3D" id="3.40.50.1820">
    <property type="entry name" value="alpha/beta hydrolase"/>
    <property type="match status" value="1"/>
</dbReference>
<dbReference type="GO" id="GO:0004806">
    <property type="term" value="F:triacylglycerol lipase activity"/>
    <property type="evidence" value="ECO:0007669"/>
    <property type="project" value="TreeGrafter"/>
</dbReference>
<dbReference type="PANTHER" id="PTHR23025">
    <property type="entry name" value="TRIACYLGLYCEROL LIPASE"/>
    <property type="match status" value="1"/>
</dbReference>
<proteinExistence type="predicted"/>
<gene>
    <name evidence="3" type="ORF">UFOPK3992_01701</name>
</gene>
<protein>
    <submittedName>
        <fullName evidence="3">Unannotated protein</fullName>
    </submittedName>
</protein>
<feature type="compositionally biased region" description="Low complexity" evidence="1">
    <location>
        <begin position="135"/>
        <end position="147"/>
    </location>
</feature>